<organism evidence="20">
    <name type="scientific">Menopon gallinae</name>
    <name type="common">poultry shaft louse</name>
    <dbReference type="NCBI Taxonomy" id="328185"/>
    <lineage>
        <taxon>Eukaryota</taxon>
        <taxon>Metazoa</taxon>
        <taxon>Ecdysozoa</taxon>
        <taxon>Arthropoda</taxon>
        <taxon>Hexapoda</taxon>
        <taxon>Insecta</taxon>
        <taxon>Pterygota</taxon>
        <taxon>Neoptera</taxon>
        <taxon>Paraneoptera</taxon>
        <taxon>Psocodea</taxon>
        <taxon>Troctomorpha</taxon>
        <taxon>Phthiraptera</taxon>
        <taxon>Amblycera</taxon>
        <taxon>Menoponidae</taxon>
        <taxon>Menopon</taxon>
    </lineage>
</organism>
<evidence type="ECO:0000256" key="7">
    <source>
        <dbReference type="ARBA" id="ARBA00022729"/>
    </source>
</evidence>
<evidence type="ECO:0000256" key="17">
    <source>
        <dbReference type="SAM" id="SignalP"/>
    </source>
</evidence>
<feature type="transmembrane region" description="Helical" evidence="16">
    <location>
        <begin position="170"/>
        <end position="196"/>
    </location>
</feature>
<evidence type="ECO:0000256" key="15">
    <source>
        <dbReference type="RuleBase" id="RU000304"/>
    </source>
</evidence>
<dbReference type="PANTHER" id="PTHR23255:SF72">
    <property type="entry name" value="RECEPTOR PROTEIN SERINE_THREONINE KINASE"/>
    <property type="match status" value="1"/>
</dbReference>
<dbReference type="FunFam" id="3.30.200.20:FF:000064">
    <property type="entry name" value="Receptor protein serine/threonine kinase"/>
    <property type="match status" value="1"/>
</dbReference>
<evidence type="ECO:0000256" key="2">
    <source>
        <dbReference type="ARBA" id="ARBA00009605"/>
    </source>
</evidence>
<protein>
    <recommendedName>
        <fullName evidence="3">receptor protein serine/threonine kinase</fullName>
        <ecNumber evidence="3">2.7.11.30</ecNumber>
    </recommendedName>
</protein>
<dbReference type="PANTHER" id="PTHR23255">
    <property type="entry name" value="TRANSFORMING GROWTH FACTOR-BETA RECEPTOR TYPE I AND II"/>
    <property type="match status" value="1"/>
</dbReference>
<proteinExistence type="inferred from homology"/>
<dbReference type="Pfam" id="PF08515">
    <property type="entry name" value="TGF_beta_GS"/>
    <property type="match status" value="1"/>
</dbReference>
<dbReference type="SUPFAM" id="SSF57302">
    <property type="entry name" value="Snake toxin-like"/>
    <property type="match status" value="1"/>
</dbReference>
<evidence type="ECO:0000256" key="11">
    <source>
        <dbReference type="ARBA" id="ARBA00022989"/>
    </source>
</evidence>
<keyword evidence="6 16" id="KW-0812">Transmembrane</keyword>
<dbReference type="Pfam" id="PF00069">
    <property type="entry name" value="Pkinase"/>
    <property type="match status" value="1"/>
</dbReference>
<comment type="similarity">
    <text evidence="2">Belongs to the protein kinase superfamily. TKL Ser/Thr protein kinase family. TGFB receptor subfamily.</text>
</comment>
<dbReference type="CDD" id="cd23600">
    <property type="entry name" value="TFP_LU_ECD_Sax"/>
    <property type="match status" value="1"/>
</dbReference>
<dbReference type="SUPFAM" id="SSF56112">
    <property type="entry name" value="Protein kinase-like (PK-like)"/>
    <property type="match status" value="1"/>
</dbReference>
<dbReference type="Gene3D" id="3.30.200.20">
    <property type="entry name" value="Phosphorylase Kinase, domain 1"/>
    <property type="match status" value="1"/>
</dbReference>
<name>A0AAW2I651_9NEOP</name>
<sequence length="488" mass="54650">MASVWFIFCYLLILSYIYKSDAFQLSSSEGKGDLETLKAQTALHEQLLKAQGNVVSRHYNNTYKCHSCDPPDCTPNPPCTGAYQCWKSRSRDPNGVEMVARGCTSVLQQIPLYCGTQSQGTSAHKKRHAGAGYVIICCVGDYCNNGTFPALPQVDYSDEVSSIYPDKKSYILKLTLAILGPVVGLGTLGAIVLLLMRRMHKKRLERQSGFWKKERQGGMLDSDAYYTDELVHVTAPGDSTLREFMEQSLTSGSGSGLPLLIQRTLAKQISLTECIGKGRYGQVWRGVWHGENIAVKIFFSRDEASWNRETEIYSTVLLRHENILGYIGSDMTSRNSCTQLWLVTHYHPLGSLYDHLNRTTLTHHQMMKICLTIVSGLVHLHSEIFGTQGKPAIAHRDLKSKNILVRLNGSCVIADFGLAVTHVQATGQMDMADNPRVGTKRYMAPEVLDETMKTDCFESYRRADMYALGLVLWEVCTRTLSKGYSRRL</sequence>
<keyword evidence="7 17" id="KW-0732">Signal</keyword>
<evidence type="ECO:0000256" key="4">
    <source>
        <dbReference type="ARBA" id="ARBA00022527"/>
    </source>
</evidence>
<keyword evidence="11 16" id="KW-1133">Transmembrane helix</keyword>
<comment type="subcellular location">
    <subcellularLocation>
        <location evidence="1">Membrane</location>
        <topology evidence="1">Single-pass type I membrane protein</topology>
    </subcellularLocation>
</comment>
<evidence type="ECO:0000259" key="18">
    <source>
        <dbReference type="PROSITE" id="PS50011"/>
    </source>
</evidence>
<evidence type="ECO:0000256" key="6">
    <source>
        <dbReference type="ARBA" id="ARBA00022692"/>
    </source>
</evidence>
<evidence type="ECO:0000259" key="19">
    <source>
        <dbReference type="PROSITE" id="PS51256"/>
    </source>
</evidence>
<dbReference type="InterPro" id="IPR011009">
    <property type="entry name" value="Kinase-like_dom_sf"/>
</dbReference>
<gene>
    <name evidence="20" type="ORF">PYX00_004641</name>
</gene>
<dbReference type="EC" id="2.7.11.30" evidence="3"/>
<dbReference type="SMART" id="SM00467">
    <property type="entry name" value="GS"/>
    <property type="match status" value="1"/>
</dbReference>
<feature type="domain" description="GS" evidence="19">
    <location>
        <begin position="239"/>
        <end position="268"/>
    </location>
</feature>
<evidence type="ECO:0000256" key="9">
    <source>
        <dbReference type="ARBA" id="ARBA00022777"/>
    </source>
</evidence>
<comment type="caution">
    <text evidence="20">The sequence shown here is derived from an EMBL/GenBank/DDBJ whole genome shotgun (WGS) entry which is preliminary data.</text>
</comment>
<evidence type="ECO:0000256" key="8">
    <source>
        <dbReference type="ARBA" id="ARBA00022741"/>
    </source>
</evidence>
<keyword evidence="10 14" id="KW-0067">ATP-binding</keyword>
<keyword evidence="5" id="KW-0808">Transferase</keyword>
<keyword evidence="13" id="KW-0675">Receptor</keyword>
<dbReference type="GO" id="GO:0071363">
    <property type="term" value="P:cellular response to growth factor stimulus"/>
    <property type="evidence" value="ECO:0007669"/>
    <property type="project" value="TreeGrafter"/>
</dbReference>
<feature type="domain" description="Protein kinase" evidence="18">
    <location>
        <begin position="269"/>
        <end position="488"/>
    </location>
</feature>
<dbReference type="AlphaFoldDB" id="A0AAW2I651"/>
<dbReference type="SMART" id="SM00220">
    <property type="entry name" value="S_TKc"/>
    <property type="match status" value="1"/>
</dbReference>
<dbReference type="InterPro" id="IPR000333">
    <property type="entry name" value="TGFB_receptor"/>
</dbReference>
<reference evidence="20" key="1">
    <citation type="journal article" date="2024" name="Gigascience">
        <title>Chromosome-level genome of the poultry shaft louse Menopon gallinae provides insight into the host-switching and adaptive evolution of parasitic lice.</title>
        <authorList>
            <person name="Xu Y."/>
            <person name="Ma L."/>
            <person name="Liu S."/>
            <person name="Liang Y."/>
            <person name="Liu Q."/>
            <person name="He Z."/>
            <person name="Tian L."/>
            <person name="Duan Y."/>
            <person name="Cai W."/>
            <person name="Li H."/>
            <person name="Song F."/>
        </authorList>
    </citation>
    <scope>NUCLEOTIDE SEQUENCE</scope>
    <source>
        <strain evidence="20">Cailab_2023a</strain>
    </source>
</reference>
<evidence type="ECO:0000256" key="3">
    <source>
        <dbReference type="ARBA" id="ARBA00012401"/>
    </source>
</evidence>
<dbReference type="GO" id="GO:0070724">
    <property type="term" value="C:BMP receptor complex"/>
    <property type="evidence" value="ECO:0007669"/>
    <property type="project" value="TreeGrafter"/>
</dbReference>
<evidence type="ECO:0000256" key="10">
    <source>
        <dbReference type="ARBA" id="ARBA00022840"/>
    </source>
</evidence>
<evidence type="ECO:0000313" key="20">
    <source>
        <dbReference type="EMBL" id="KAL0277301.1"/>
    </source>
</evidence>
<dbReference type="PROSITE" id="PS00108">
    <property type="entry name" value="PROTEIN_KINASE_ST"/>
    <property type="match status" value="1"/>
</dbReference>
<accession>A0AAW2I651</accession>
<dbReference type="Gene3D" id="1.10.510.10">
    <property type="entry name" value="Transferase(Phosphotransferase) domain 1"/>
    <property type="match status" value="1"/>
</dbReference>
<evidence type="ECO:0000256" key="1">
    <source>
        <dbReference type="ARBA" id="ARBA00004479"/>
    </source>
</evidence>
<dbReference type="InterPro" id="IPR045860">
    <property type="entry name" value="Snake_toxin-like_sf"/>
</dbReference>
<feature type="signal peptide" evidence="17">
    <location>
        <begin position="1"/>
        <end position="22"/>
    </location>
</feature>
<keyword evidence="9" id="KW-0418">Kinase</keyword>
<dbReference type="InterPro" id="IPR008271">
    <property type="entry name" value="Ser/Thr_kinase_AS"/>
</dbReference>
<evidence type="ECO:0000256" key="13">
    <source>
        <dbReference type="ARBA" id="ARBA00023170"/>
    </source>
</evidence>
<dbReference type="InterPro" id="IPR017441">
    <property type="entry name" value="Protein_kinase_ATP_BS"/>
</dbReference>
<dbReference type="PROSITE" id="PS51256">
    <property type="entry name" value="GS"/>
    <property type="match status" value="1"/>
</dbReference>
<dbReference type="InterPro" id="IPR003605">
    <property type="entry name" value="GS_dom"/>
</dbReference>
<feature type="binding site" evidence="14">
    <location>
        <position position="296"/>
    </location>
    <ligand>
        <name>ATP</name>
        <dbReference type="ChEBI" id="CHEBI:30616"/>
    </ligand>
</feature>
<dbReference type="GO" id="GO:0005524">
    <property type="term" value="F:ATP binding"/>
    <property type="evidence" value="ECO:0007669"/>
    <property type="project" value="UniProtKB-UniRule"/>
</dbReference>
<evidence type="ECO:0000256" key="12">
    <source>
        <dbReference type="ARBA" id="ARBA00023136"/>
    </source>
</evidence>
<dbReference type="EMBL" id="JARGDH010000002">
    <property type="protein sequence ID" value="KAL0277301.1"/>
    <property type="molecule type" value="Genomic_DNA"/>
</dbReference>
<evidence type="ECO:0000256" key="16">
    <source>
        <dbReference type="SAM" id="Phobius"/>
    </source>
</evidence>
<dbReference type="PROSITE" id="PS50011">
    <property type="entry name" value="PROTEIN_KINASE_DOM"/>
    <property type="match status" value="1"/>
</dbReference>
<keyword evidence="8 14" id="KW-0547">Nucleotide-binding</keyword>
<dbReference type="Gene3D" id="2.10.60.10">
    <property type="entry name" value="CD59"/>
    <property type="match status" value="1"/>
</dbReference>
<dbReference type="InterPro" id="IPR000472">
    <property type="entry name" value="Activin_recp"/>
</dbReference>
<feature type="chain" id="PRO_5043710802" description="receptor protein serine/threonine kinase" evidence="17">
    <location>
        <begin position="23"/>
        <end position="488"/>
    </location>
</feature>
<evidence type="ECO:0000256" key="5">
    <source>
        <dbReference type="ARBA" id="ARBA00022679"/>
    </source>
</evidence>
<dbReference type="Pfam" id="PF01064">
    <property type="entry name" value="Activin_recp"/>
    <property type="match status" value="1"/>
</dbReference>
<dbReference type="PROSITE" id="PS00107">
    <property type="entry name" value="PROTEIN_KINASE_ATP"/>
    <property type="match status" value="1"/>
</dbReference>
<keyword evidence="12 16" id="KW-0472">Membrane</keyword>
<evidence type="ECO:0000256" key="14">
    <source>
        <dbReference type="PROSITE-ProRule" id="PRU10141"/>
    </source>
</evidence>
<dbReference type="InterPro" id="IPR000719">
    <property type="entry name" value="Prot_kinase_dom"/>
</dbReference>
<keyword evidence="4 15" id="KW-0723">Serine/threonine-protein kinase</keyword>
<dbReference type="GO" id="GO:0004675">
    <property type="term" value="F:transmembrane receptor protein serine/threonine kinase activity"/>
    <property type="evidence" value="ECO:0007669"/>
    <property type="project" value="UniProtKB-EC"/>
</dbReference>